<proteinExistence type="predicted"/>
<dbReference type="EMBL" id="WKLP01000022">
    <property type="protein sequence ID" value="MRY12837.1"/>
    <property type="molecule type" value="Genomic_DNA"/>
</dbReference>
<comment type="caution">
    <text evidence="1">The sequence shown here is derived from an EMBL/GenBank/DDBJ whole genome shotgun (WGS) entry which is preliminary data.</text>
</comment>
<reference evidence="1" key="1">
    <citation type="journal article" date="2019" name="Nat. Med.">
        <title>A library of human gut bacterial isolates paired with longitudinal multiomics data enables mechanistic microbiome research.</title>
        <authorList>
            <person name="Poyet M."/>
            <person name="Groussin M."/>
            <person name="Gibbons S.M."/>
            <person name="Avila-Pacheco J."/>
            <person name="Jiang X."/>
            <person name="Kearney S.M."/>
            <person name="Perrotta A.R."/>
            <person name="Berdy B."/>
            <person name="Zhao S."/>
            <person name="Lieberman T.D."/>
            <person name="Swanson P.K."/>
            <person name="Smith M."/>
            <person name="Roesemann S."/>
            <person name="Alexander J.E."/>
            <person name="Rich S.A."/>
            <person name="Livny J."/>
            <person name="Vlamakis H."/>
            <person name="Clish C."/>
            <person name="Bullock K."/>
            <person name="Deik A."/>
            <person name="Scott J."/>
            <person name="Pierce K.A."/>
            <person name="Xavier R.J."/>
            <person name="Alm E.J."/>
        </authorList>
    </citation>
    <scope>NUCLEOTIDE SEQUENCE</scope>
    <source>
        <strain evidence="1">BIOML-A4</strain>
    </source>
</reference>
<dbReference type="AlphaFoldDB" id="A0A6G1ZFX0"/>
<evidence type="ECO:0000313" key="1">
    <source>
        <dbReference type="EMBL" id="MRY12837.1"/>
    </source>
</evidence>
<accession>A0A6G1ZFX0</accession>
<dbReference type="RefSeq" id="WP_010802265.1">
    <property type="nucleotide sequence ID" value="NZ_CAJSYT010000001.1"/>
</dbReference>
<organism evidence="1">
    <name type="scientific">Parabacteroides goldsteinii</name>
    <dbReference type="NCBI Taxonomy" id="328812"/>
    <lineage>
        <taxon>Bacteria</taxon>
        <taxon>Pseudomonadati</taxon>
        <taxon>Bacteroidota</taxon>
        <taxon>Bacteroidia</taxon>
        <taxon>Bacteroidales</taxon>
        <taxon>Tannerellaceae</taxon>
        <taxon>Parabacteroides</taxon>
    </lineage>
</organism>
<name>A0A6G1ZFX0_9BACT</name>
<sequence length="98" mass="10829">MQISSDKRERIGVTEVSAGVINTYTFTQEAGQEVTDINIVSSKSGNKVAGTHYMGTSNRLLIDVTDYKYLTKDERKAIISTLLGDIDNILAENKTNEE</sequence>
<protein>
    <submittedName>
        <fullName evidence="1">Uncharacterized protein</fullName>
    </submittedName>
</protein>
<gene>
    <name evidence="1" type="ORF">GKE01_15350</name>
</gene>